<dbReference type="GO" id="GO:0005886">
    <property type="term" value="C:plasma membrane"/>
    <property type="evidence" value="ECO:0007669"/>
    <property type="project" value="TreeGrafter"/>
</dbReference>
<gene>
    <name evidence="7" type="ORF">FSP39_018414</name>
</gene>
<dbReference type="PANTHER" id="PTHR19282">
    <property type="entry name" value="TETRASPANIN"/>
    <property type="match status" value="1"/>
</dbReference>
<proteinExistence type="inferred from homology"/>
<evidence type="ECO:0000256" key="6">
    <source>
        <dbReference type="RuleBase" id="RU361218"/>
    </source>
</evidence>
<dbReference type="Proteomes" id="UP001186944">
    <property type="component" value="Unassembled WGS sequence"/>
</dbReference>
<dbReference type="AlphaFoldDB" id="A0AA88YKV7"/>
<feature type="transmembrane region" description="Helical" evidence="6">
    <location>
        <begin position="226"/>
        <end position="245"/>
    </location>
</feature>
<evidence type="ECO:0000256" key="5">
    <source>
        <dbReference type="ARBA" id="ARBA00023136"/>
    </source>
</evidence>
<keyword evidence="8" id="KW-1185">Reference proteome</keyword>
<keyword evidence="5 6" id="KW-0472">Membrane</keyword>
<dbReference type="PANTHER" id="PTHR19282:SF534">
    <property type="entry name" value="TETRASPANIN FAMILY-RELATED"/>
    <property type="match status" value="1"/>
</dbReference>
<comment type="caution">
    <text evidence="7">The sequence shown here is derived from an EMBL/GenBank/DDBJ whole genome shotgun (WGS) entry which is preliminary data.</text>
</comment>
<dbReference type="InterPro" id="IPR000301">
    <property type="entry name" value="Tetraspanin_animals"/>
</dbReference>
<dbReference type="SUPFAM" id="SSF48652">
    <property type="entry name" value="Tetraspanin"/>
    <property type="match status" value="1"/>
</dbReference>
<organism evidence="7 8">
    <name type="scientific">Pinctada imbricata</name>
    <name type="common">Atlantic pearl-oyster</name>
    <name type="synonym">Pinctada martensii</name>
    <dbReference type="NCBI Taxonomy" id="66713"/>
    <lineage>
        <taxon>Eukaryota</taxon>
        <taxon>Metazoa</taxon>
        <taxon>Spiralia</taxon>
        <taxon>Lophotrochozoa</taxon>
        <taxon>Mollusca</taxon>
        <taxon>Bivalvia</taxon>
        <taxon>Autobranchia</taxon>
        <taxon>Pteriomorphia</taxon>
        <taxon>Pterioida</taxon>
        <taxon>Pterioidea</taxon>
        <taxon>Pteriidae</taxon>
        <taxon>Pinctada</taxon>
    </lineage>
</organism>
<sequence length="253" mass="27332">MGMTCGGKCGMIFLIILNILFMMLGLALLVLGIVMQVDSGIVNDNITPLLNQLSIGSLSLGDLVSGLSITFIVFGAFVLIIAAFGAFGACCQKKSCLVIYSIIVGIFLVGKIVAVILWFVLNDKLQSWLKDNLTSQLENNYRFDDITSHEISTAWNYMFMELSCCGVKTGTSSDFTSTPWQAGTPGYSTPKGCCPSTTASNYATASNTCTATYYSTGCYDAVYDKLSTYSTGFIVTGVIILVIEVRSYQCQNF</sequence>
<keyword evidence="3 6" id="KW-0812">Transmembrane</keyword>
<dbReference type="InterPro" id="IPR008952">
    <property type="entry name" value="Tetraspanin_EC2_sf"/>
</dbReference>
<feature type="transmembrane region" description="Helical" evidence="6">
    <location>
        <begin position="97"/>
        <end position="121"/>
    </location>
</feature>
<feature type="transmembrane region" description="Helical" evidence="6">
    <location>
        <begin position="12"/>
        <end position="35"/>
    </location>
</feature>
<evidence type="ECO:0000256" key="2">
    <source>
        <dbReference type="ARBA" id="ARBA00006840"/>
    </source>
</evidence>
<dbReference type="InterPro" id="IPR018499">
    <property type="entry name" value="Tetraspanin/Peripherin"/>
</dbReference>
<name>A0AA88YKV7_PINIB</name>
<comment type="subcellular location">
    <subcellularLocation>
        <location evidence="1 6">Membrane</location>
        <topology evidence="1 6">Multi-pass membrane protein</topology>
    </subcellularLocation>
</comment>
<evidence type="ECO:0000256" key="4">
    <source>
        <dbReference type="ARBA" id="ARBA00022989"/>
    </source>
</evidence>
<dbReference type="EMBL" id="VSWD01000002">
    <property type="protein sequence ID" value="KAK3107618.1"/>
    <property type="molecule type" value="Genomic_DNA"/>
</dbReference>
<dbReference type="Gene3D" id="1.10.1450.10">
    <property type="entry name" value="Tetraspanin"/>
    <property type="match status" value="1"/>
</dbReference>
<evidence type="ECO:0000256" key="3">
    <source>
        <dbReference type="ARBA" id="ARBA00022692"/>
    </source>
</evidence>
<comment type="similarity">
    <text evidence="2 6">Belongs to the tetraspanin (TM4SF) family.</text>
</comment>
<protein>
    <recommendedName>
        <fullName evidence="6">Tetraspanin</fullName>
    </recommendedName>
</protein>
<keyword evidence="4 6" id="KW-1133">Transmembrane helix</keyword>
<accession>A0AA88YKV7</accession>
<evidence type="ECO:0000313" key="7">
    <source>
        <dbReference type="EMBL" id="KAK3107618.1"/>
    </source>
</evidence>
<evidence type="ECO:0000256" key="1">
    <source>
        <dbReference type="ARBA" id="ARBA00004141"/>
    </source>
</evidence>
<dbReference type="PRINTS" id="PR00259">
    <property type="entry name" value="TMFOUR"/>
</dbReference>
<feature type="transmembrane region" description="Helical" evidence="6">
    <location>
        <begin position="67"/>
        <end position="90"/>
    </location>
</feature>
<reference evidence="7" key="1">
    <citation type="submission" date="2019-08" db="EMBL/GenBank/DDBJ databases">
        <title>The improved chromosome-level genome for the pearl oyster Pinctada fucata martensii using PacBio sequencing and Hi-C.</title>
        <authorList>
            <person name="Zheng Z."/>
        </authorList>
    </citation>
    <scope>NUCLEOTIDE SEQUENCE</scope>
    <source>
        <strain evidence="7">ZZ-2019</strain>
        <tissue evidence="7">Adductor muscle</tissue>
    </source>
</reference>
<dbReference type="PIRSF" id="PIRSF002419">
    <property type="entry name" value="Tetraspanin"/>
    <property type="match status" value="1"/>
</dbReference>
<evidence type="ECO:0000313" key="8">
    <source>
        <dbReference type="Proteomes" id="UP001186944"/>
    </source>
</evidence>
<dbReference type="Pfam" id="PF00335">
    <property type="entry name" value="Tetraspanin"/>
    <property type="match status" value="1"/>
</dbReference>